<dbReference type="SUPFAM" id="SSF81296">
    <property type="entry name" value="E set domains"/>
    <property type="match status" value="1"/>
</dbReference>
<proteinExistence type="inferred from homology"/>
<dbReference type="InterPro" id="IPR036985">
    <property type="entry name" value="Transglutaminase-like_sf"/>
</dbReference>
<evidence type="ECO:0000313" key="5">
    <source>
        <dbReference type="Proteomes" id="UP001217089"/>
    </source>
</evidence>
<organism evidence="4 5">
    <name type="scientific">Tegillarca granosa</name>
    <name type="common">Malaysian cockle</name>
    <name type="synonym">Anadara granosa</name>
    <dbReference type="NCBI Taxonomy" id="220873"/>
    <lineage>
        <taxon>Eukaryota</taxon>
        <taxon>Metazoa</taxon>
        <taxon>Spiralia</taxon>
        <taxon>Lophotrochozoa</taxon>
        <taxon>Mollusca</taxon>
        <taxon>Bivalvia</taxon>
        <taxon>Autobranchia</taxon>
        <taxon>Pteriomorphia</taxon>
        <taxon>Arcoida</taxon>
        <taxon>Arcoidea</taxon>
        <taxon>Arcidae</taxon>
        <taxon>Tegillarca</taxon>
    </lineage>
</organism>
<dbReference type="SUPFAM" id="SSF49309">
    <property type="entry name" value="Transglutaminase, two C-terminal domains"/>
    <property type="match status" value="2"/>
</dbReference>
<evidence type="ECO:0000259" key="3">
    <source>
        <dbReference type="SMART" id="SM00460"/>
    </source>
</evidence>
<dbReference type="InterPro" id="IPR036238">
    <property type="entry name" value="Transglutaminase_C_sf"/>
</dbReference>
<dbReference type="Proteomes" id="UP001217089">
    <property type="component" value="Unassembled WGS sequence"/>
</dbReference>
<dbReference type="InterPro" id="IPR001102">
    <property type="entry name" value="Transglutaminase_N"/>
</dbReference>
<dbReference type="InterPro" id="IPR014756">
    <property type="entry name" value="Ig_E-set"/>
</dbReference>
<dbReference type="InterPro" id="IPR050779">
    <property type="entry name" value="Transglutaminase"/>
</dbReference>
<feature type="domain" description="Transglutaminase-like" evidence="3">
    <location>
        <begin position="89"/>
        <end position="182"/>
    </location>
</feature>
<dbReference type="InterPro" id="IPR038765">
    <property type="entry name" value="Papain-like_cys_pep_sf"/>
</dbReference>
<evidence type="ECO:0000256" key="1">
    <source>
        <dbReference type="ARBA" id="ARBA00005968"/>
    </source>
</evidence>
<reference evidence="4 5" key="1">
    <citation type="submission" date="2022-12" db="EMBL/GenBank/DDBJ databases">
        <title>Chromosome-level genome of Tegillarca granosa.</title>
        <authorList>
            <person name="Kim J."/>
        </authorList>
    </citation>
    <scope>NUCLEOTIDE SEQUENCE [LARGE SCALE GENOMIC DNA]</scope>
    <source>
        <strain evidence="4">Teg-2019</strain>
        <tissue evidence="4">Adductor muscle</tissue>
    </source>
</reference>
<feature type="region of interest" description="Disordered" evidence="2">
    <location>
        <begin position="1"/>
        <end position="36"/>
    </location>
</feature>
<dbReference type="SUPFAM" id="SSF54001">
    <property type="entry name" value="Cysteine proteinases"/>
    <property type="match status" value="1"/>
</dbReference>
<comment type="similarity">
    <text evidence="1">Belongs to the transglutaminase superfamily. Transglutaminase family.</text>
</comment>
<dbReference type="Pfam" id="PF00868">
    <property type="entry name" value="Transglut_N"/>
    <property type="match status" value="1"/>
</dbReference>
<dbReference type="InterPro" id="IPR013783">
    <property type="entry name" value="Ig-like_fold"/>
</dbReference>
<dbReference type="EMBL" id="JARBDR010000917">
    <property type="protein sequence ID" value="KAJ8303414.1"/>
    <property type="molecule type" value="Genomic_DNA"/>
</dbReference>
<name>A0ABQ9EDN5_TEGGR</name>
<dbReference type="PANTHER" id="PTHR11590">
    <property type="entry name" value="PROTEIN-GLUTAMINE GAMMA-GLUTAMYLTRANSFERASE"/>
    <property type="match status" value="1"/>
</dbReference>
<keyword evidence="5" id="KW-1185">Reference proteome</keyword>
<dbReference type="InterPro" id="IPR008958">
    <property type="entry name" value="Transglutaminase_C"/>
</dbReference>
<dbReference type="Pfam" id="PF00927">
    <property type="entry name" value="Transglut_C"/>
    <property type="match status" value="1"/>
</dbReference>
<evidence type="ECO:0000256" key="2">
    <source>
        <dbReference type="SAM" id="MobiDB-lite"/>
    </source>
</evidence>
<accession>A0ABQ9EDN5</accession>
<sequence>MEVDAEPTRLLPTPSPDSDDEDMEDKPWSTDGIDIREPDVSDPLALRVESVDFNIAVNGQPHHTSEYEEGGLNELVVRRGQPFDIDVTFSRPYDKQKDDIKLIFQFVCRTLGIPARSITNFASAHDTNGSVTIDSYFKAGGEKIEWRSGDSVWNFHLWNDVWMARPDLPDGYGGWQAIDGTPQERSDGTTAERISVITANASGTYSDKNIYELKDDQKDVKFNFEVSETFKYGEPFDVTVELSNTSAEKRTVNGRVTSHTTYYTGVNYCKVKKMNYHDVILKPKQKKITVGKPFNVNISFRNPLSDDLTDCVLSIEVPGIQKAKQIPQNNVKGKQEFVTAVEMTAAKKGNRKIIANFDSKQLEGVVGGLTVIVQPDSV</sequence>
<dbReference type="Gene3D" id="3.90.260.10">
    <property type="entry name" value="Transglutaminase-like"/>
    <property type="match status" value="1"/>
</dbReference>
<protein>
    <recommendedName>
        <fullName evidence="3">Transglutaminase-like domain-containing protein</fullName>
    </recommendedName>
</protein>
<dbReference type="Gene3D" id="2.60.40.10">
    <property type="entry name" value="Immunoglobulins"/>
    <property type="match status" value="1"/>
</dbReference>
<evidence type="ECO:0000313" key="4">
    <source>
        <dbReference type="EMBL" id="KAJ8303414.1"/>
    </source>
</evidence>
<dbReference type="PANTHER" id="PTHR11590:SF40">
    <property type="entry name" value="HEMOCYTE PROTEIN-GLUTAMINE GAMMA-GLUTAMYLTRANSFERASE-LIKE PROTEIN"/>
    <property type="match status" value="1"/>
</dbReference>
<comment type="caution">
    <text evidence="4">The sequence shown here is derived from an EMBL/GenBank/DDBJ whole genome shotgun (WGS) entry which is preliminary data.</text>
</comment>
<gene>
    <name evidence="4" type="ORF">KUTeg_019810</name>
</gene>
<feature type="compositionally biased region" description="Basic and acidic residues" evidence="2">
    <location>
        <begin position="25"/>
        <end position="36"/>
    </location>
</feature>
<dbReference type="InterPro" id="IPR002931">
    <property type="entry name" value="Transglutaminase-like"/>
</dbReference>
<dbReference type="SMART" id="SM00460">
    <property type="entry name" value="TGc"/>
    <property type="match status" value="1"/>
</dbReference>